<dbReference type="Proteomes" id="UP000260665">
    <property type="component" value="Unassembled WGS sequence"/>
</dbReference>
<feature type="region of interest" description="Disordered" evidence="1">
    <location>
        <begin position="1"/>
        <end position="64"/>
    </location>
</feature>
<reference evidence="2 3" key="1">
    <citation type="submission" date="2018-05" db="EMBL/GenBank/DDBJ databases">
        <title>Rhodoferax soyangensis sp.nov., isolated from an oligotrophic freshwater lake.</title>
        <authorList>
            <person name="Park M."/>
        </authorList>
    </citation>
    <scope>NUCLEOTIDE SEQUENCE [LARGE SCALE GENOMIC DNA]</scope>
    <source>
        <strain evidence="2 3">IMCC26218</strain>
    </source>
</reference>
<evidence type="ECO:0000313" key="2">
    <source>
        <dbReference type="EMBL" id="RFO95418.1"/>
    </source>
</evidence>
<feature type="compositionally biased region" description="Low complexity" evidence="1">
    <location>
        <begin position="49"/>
        <end position="64"/>
    </location>
</feature>
<feature type="compositionally biased region" description="Polar residues" evidence="1">
    <location>
        <begin position="117"/>
        <end position="134"/>
    </location>
</feature>
<organism evidence="2 3">
    <name type="scientific">Rhodoferax lacus</name>
    <dbReference type="NCBI Taxonomy" id="2184758"/>
    <lineage>
        <taxon>Bacteria</taxon>
        <taxon>Pseudomonadati</taxon>
        <taxon>Pseudomonadota</taxon>
        <taxon>Betaproteobacteria</taxon>
        <taxon>Burkholderiales</taxon>
        <taxon>Comamonadaceae</taxon>
        <taxon>Rhodoferax</taxon>
    </lineage>
</organism>
<accession>A0A3E1R7R3</accession>
<dbReference type="AlphaFoldDB" id="A0A3E1R7R3"/>
<protein>
    <submittedName>
        <fullName evidence="2">Uncharacterized protein</fullName>
    </submittedName>
</protein>
<feature type="compositionally biased region" description="Polar residues" evidence="1">
    <location>
        <begin position="8"/>
        <end position="18"/>
    </location>
</feature>
<gene>
    <name evidence="2" type="ORF">DIC66_18160</name>
</gene>
<evidence type="ECO:0000313" key="3">
    <source>
        <dbReference type="Proteomes" id="UP000260665"/>
    </source>
</evidence>
<name>A0A3E1R7R3_9BURK</name>
<feature type="compositionally biased region" description="Low complexity" evidence="1">
    <location>
        <begin position="90"/>
        <end position="102"/>
    </location>
</feature>
<proteinExistence type="predicted"/>
<feature type="region of interest" description="Disordered" evidence="1">
    <location>
        <begin position="79"/>
        <end position="134"/>
    </location>
</feature>
<sequence>MVAIAATSYATPPSQVWQGRSRLEQARRDADQAEANARQLRTEAEQAEQEAQQSQARVSSVGAQVAQAENTYSAQVRKQIASASTNQTEAALAPASKPAANPLTVTASAKAVASEAWSKTSQAPSTGRFVNQSV</sequence>
<keyword evidence="3" id="KW-1185">Reference proteome</keyword>
<comment type="caution">
    <text evidence="2">The sequence shown here is derived from an EMBL/GenBank/DDBJ whole genome shotgun (WGS) entry which is preliminary data.</text>
</comment>
<feature type="compositionally biased region" description="Polar residues" evidence="1">
    <location>
        <begin position="79"/>
        <end position="89"/>
    </location>
</feature>
<evidence type="ECO:0000256" key="1">
    <source>
        <dbReference type="SAM" id="MobiDB-lite"/>
    </source>
</evidence>
<feature type="compositionally biased region" description="Basic and acidic residues" evidence="1">
    <location>
        <begin position="21"/>
        <end position="31"/>
    </location>
</feature>
<dbReference type="EMBL" id="QFZK01000016">
    <property type="protein sequence ID" value="RFO95418.1"/>
    <property type="molecule type" value="Genomic_DNA"/>
</dbReference>
<dbReference type="RefSeq" id="WP_117179526.1">
    <property type="nucleotide sequence ID" value="NZ_QFZK01000016.1"/>
</dbReference>